<reference evidence="2" key="1">
    <citation type="submission" date="2012-06" db="EMBL/GenBank/DDBJ databases">
        <title>The genome sequence of Coniosporium apollinis CBS 100218.</title>
        <authorList>
            <consortium name="The Broad Institute Genome Sequencing Platform"/>
            <person name="Cuomo C."/>
            <person name="Gorbushina A."/>
            <person name="Noack S."/>
            <person name="Walker B."/>
            <person name="Young S.K."/>
            <person name="Zeng Q."/>
            <person name="Gargeya S."/>
            <person name="Fitzgerald M."/>
            <person name="Haas B."/>
            <person name="Abouelleil A."/>
            <person name="Alvarado L."/>
            <person name="Arachchi H.M."/>
            <person name="Berlin A.M."/>
            <person name="Chapman S.B."/>
            <person name="Goldberg J."/>
            <person name="Griggs A."/>
            <person name="Gujja S."/>
            <person name="Hansen M."/>
            <person name="Howarth C."/>
            <person name="Imamovic A."/>
            <person name="Larimer J."/>
            <person name="McCowan C."/>
            <person name="Montmayeur A."/>
            <person name="Murphy C."/>
            <person name="Neiman D."/>
            <person name="Pearson M."/>
            <person name="Priest M."/>
            <person name="Roberts A."/>
            <person name="Saif S."/>
            <person name="Shea T."/>
            <person name="Sisk P."/>
            <person name="Sykes S."/>
            <person name="Wortman J."/>
            <person name="Nusbaum C."/>
            <person name="Birren B."/>
        </authorList>
    </citation>
    <scope>NUCLEOTIDE SEQUENCE [LARGE SCALE GENOMIC DNA]</scope>
    <source>
        <strain evidence="2">CBS 100218</strain>
    </source>
</reference>
<dbReference type="OrthoDB" id="4314040at2759"/>
<organism evidence="1 2">
    <name type="scientific">Coniosporium apollinis (strain CBS 100218)</name>
    <name type="common">Rock-inhabiting black yeast</name>
    <dbReference type="NCBI Taxonomy" id="1168221"/>
    <lineage>
        <taxon>Eukaryota</taxon>
        <taxon>Fungi</taxon>
        <taxon>Dikarya</taxon>
        <taxon>Ascomycota</taxon>
        <taxon>Pezizomycotina</taxon>
        <taxon>Dothideomycetes</taxon>
        <taxon>Dothideomycetes incertae sedis</taxon>
        <taxon>Coniosporium</taxon>
    </lineage>
</organism>
<proteinExistence type="predicted"/>
<protein>
    <recommendedName>
        <fullName evidence="3">Transcription factor domain-containing protein</fullName>
    </recommendedName>
</protein>
<dbReference type="RefSeq" id="XP_007782813.1">
    <property type="nucleotide sequence ID" value="XM_007784623.1"/>
</dbReference>
<dbReference type="GeneID" id="19904061"/>
<dbReference type="PANTHER" id="PTHR38111">
    <property type="entry name" value="ZN(2)-C6 FUNGAL-TYPE DOMAIN-CONTAINING PROTEIN-RELATED"/>
    <property type="match status" value="1"/>
</dbReference>
<accession>R7Z0P0</accession>
<sequence length="398" mass="44101">MANAFVSALEVTDLRYNLAYYGGFLKDIPRRLGTNDVLDASVGALTSALSSLYTRRQSPETLARYVHALRTLRISLDDSTKTGSANTLCAMYLIMICQGWIGRHDDQILGHGEAVAYLLNAAAFQNWRGSFESELLITLCVPVILESVVNPKIHLNPWLGKLTETYGPRRPFKRGEGISIHSIQLQSLARIPDFIRDPEMHLFEIKSAYQQMRADAPKLRQRLAQLTELTSSGAVRPLSPRTPIMGLHTRYQGAYGILLALTLTLNGILRAFDPDDMTMVEESASFSIDIMTVAAHASQYRPLGASYVPLCLIAAWAVTEDPPKQAEVEKMLAEYQRDFVEARWMHCAIWLKNRFESLRRKVSTSHLENPHDSGCTAASAPGGDLAEEMGAGASCCIL</sequence>
<dbReference type="PANTHER" id="PTHR38111:SF11">
    <property type="entry name" value="TRANSCRIPTION FACTOR DOMAIN-CONTAINING PROTEIN-RELATED"/>
    <property type="match status" value="1"/>
</dbReference>
<evidence type="ECO:0000313" key="2">
    <source>
        <dbReference type="Proteomes" id="UP000016924"/>
    </source>
</evidence>
<dbReference type="EMBL" id="JH767587">
    <property type="protein sequence ID" value="EON67496.1"/>
    <property type="molecule type" value="Genomic_DNA"/>
</dbReference>
<evidence type="ECO:0000313" key="1">
    <source>
        <dbReference type="EMBL" id="EON67496.1"/>
    </source>
</evidence>
<dbReference type="HOGENOM" id="CLU_019524_2_1_1"/>
<dbReference type="AlphaFoldDB" id="R7Z0P0"/>
<evidence type="ECO:0008006" key="3">
    <source>
        <dbReference type="Google" id="ProtNLM"/>
    </source>
</evidence>
<dbReference type="OMA" id="RENWKAG"/>
<name>R7Z0P0_CONA1</name>
<dbReference type="eggNOG" id="ENOG502SJWZ">
    <property type="taxonomic scope" value="Eukaryota"/>
</dbReference>
<dbReference type="InterPro" id="IPR053178">
    <property type="entry name" value="Osmoadaptation_assoc"/>
</dbReference>
<dbReference type="Proteomes" id="UP000016924">
    <property type="component" value="Unassembled WGS sequence"/>
</dbReference>
<keyword evidence="2" id="KW-1185">Reference proteome</keyword>
<dbReference type="STRING" id="1168221.R7Z0P0"/>
<gene>
    <name evidence="1" type="ORF">W97_06750</name>
</gene>